<evidence type="ECO:0000313" key="2">
    <source>
        <dbReference type="Proteomes" id="UP000649617"/>
    </source>
</evidence>
<dbReference type="Proteomes" id="UP000649617">
    <property type="component" value="Unassembled WGS sequence"/>
</dbReference>
<reference evidence="1" key="1">
    <citation type="submission" date="2021-02" db="EMBL/GenBank/DDBJ databases">
        <authorList>
            <person name="Dougan E. K."/>
            <person name="Rhodes N."/>
            <person name="Thang M."/>
            <person name="Chan C."/>
        </authorList>
    </citation>
    <scope>NUCLEOTIDE SEQUENCE</scope>
</reference>
<protein>
    <submittedName>
        <fullName evidence="1">Uncharacterized protein</fullName>
    </submittedName>
</protein>
<accession>A0A812TC09</accession>
<proteinExistence type="predicted"/>
<keyword evidence="2" id="KW-1185">Reference proteome</keyword>
<gene>
    <name evidence="1" type="ORF">SPIL2461_LOCUS13493</name>
</gene>
<feature type="non-terminal residue" evidence="1">
    <location>
        <position position="113"/>
    </location>
</feature>
<dbReference type="EMBL" id="CAJNIZ010029535">
    <property type="protein sequence ID" value="CAE7516712.1"/>
    <property type="molecule type" value="Genomic_DNA"/>
</dbReference>
<dbReference type="OrthoDB" id="411182at2759"/>
<name>A0A812TC09_SYMPI</name>
<dbReference type="AlphaFoldDB" id="A0A812TC09"/>
<organism evidence="1 2">
    <name type="scientific">Symbiodinium pilosum</name>
    <name type="common">Dinoflagellate</name>
    <dbReference type="NCBI Taxonomy" id="2952"/>
    <lineage>
        <taxon>Eukaryota</taxon>
        <taxon>Sar</taxon>
        <taxon>Alveolata</taxon>
        <taxon>Dinophyceae</taxon>
        <taxon>Suessiales</taxon>
        <taxon>Symbiodiniaceae</taxon>
        <taxon>Symbiodinium</taxon>
    </lineage>
</organism>
<comment type="caution">
    <text evidence="1">The sequence shown here is derived from an EMBL/GenBank/DDBJ whole genome shotgun (WGS) entry which is preliminary data.</text>
</comment>
<evidence type="ECO:0000313" key="1">
    <source>
        <dbReference type="EMBL" id="CAE7516712.1"/>
    </source>
</evidence>
<sequence>EIESVLALLVTHRGVFFVHNLVTAIQVLGSLADDIKDPMQVNRLLRDPRYDVLLRDLFRFVPKLDFLAMTNVACSLQQLDHKCARGLRGRCIRPITFVGVRLSDIWEFRLILE</sequence>